<evidence type="ECO:0000313" key="3">
    <source>
        <dbReference type="EMBL" id="GGR13178.1"/>
    </source>
</evidence>
<feature type="region of interest" description="Disordered" evidence="1">
    <location>
        <begin position="47"/>
        <end position="70"/>
    </location>
</feature>
<keyword evidence="4" id="KW-1185">Reference proteome</keyword>
<evidence type="ECO:0000259" key="2">
    <source>
        <dbReference type="Pfam" id="PF08940"/>
    </source>
</evidence>
<evidence type="ECO:0000256" key="1">
    <source>
        <dbReference type="SAM" id="MobiDB-lite"/>
    </source>
</evidence>
<dbReference type="SUPFAM" id="SSF50118">
    <property type="entry name" value="Cell growth inhibitor/plasmid maintenance toxic component"/>
    <property type="match status" value="1"/>
</dbReference>
<accession>A0A918CA14</accession>
<gene>
    <name evidence="3" type="ORF">GCM10010251_31900</name>
</gene>
<proteinExistence type="predicted"/>
<sequence length="70" mass="7833">MRATVGDQLVQHGRVVGQHDKVGEIVEVLGQEGNPPYRVRFEDGHEGLCSPGPDTEIRHKDSGRRFGLRR</sequence>
<dbReference type="Proteomes" id="UP000658320">
    <property type="component" value="Unassembled WGS sequence"/>
</dbReference>
<comment type="caution">
    <text evidence="3">The sequence shown here is derived from an EMBL/GenBank/DDBJ whole genome shotgun (WGS) entry which is preliminary data.</text>
</comment>
<reference evidence="3" key="2">
    <citation type="submission" date="2020-09" db="EMBL/GenBank/DDBJ databases">
        <authorList>
            <person name="Sun Q."/>
            <person name="Ohkuma M."/>
        </authorList>
    </citation>
    <scope>NUCLEOTIDE SEQUENCE</scope>
    <source>
        <strain evidence="3">JCM 4346</strain>
    </source>
</reference>
<dbReference type="EMBL" id="BMSX01000006">
    <property type="protein sequence ID" value="GGR13178.1"/>
    <property type="molecule type" value="Genomic_DNA"/>
</dbReference>
<organism evidence="3 4">
    <name type="scientific">Streptomyces aurantiogriseus</name>
    <dbReference type="NCBI Taxonomy" id="66870"/>
    <lineage>
        <taxon>Bacteria</taxon>
        <taxon>Bacillati</taxon>
        <taxon>Actinomycetota</taxon>
        <taxon>Actinomycetes</taxon>
        <taxon>Kitasatosporales</taxon>
        <taxon>Streptomycetaceae</taxon>
        <taxon>Streptomyces</taxon>
    </lineage>
</organism>
<feature type="domain" description="DUF1918" evidence="2">
    <location>
        <begin position="1"/>
        <end position="57"/>
    </location>
</feature>
<dbReference type="Pfam" id="PF08940">
    <property type="entry name" value="DUF1918"/>
    <property type="match status" value="1"/>
</dbReference>
<dbReference type="RefSeq" id="WP_189936737.1">
    <property type="nucleotide sequence ID" value="NZ_BMSX01000006.1"/>
</dbReference>
<protein>
    <recommendedName>
        <fullName evidence="2">DUF1918 domain-containing protein</fullName>
    </recommendedName>
</protein>
<dbReference type="Gene3D" id="2.30.30.440">
    <property type="entry name" value="Domain of unknown function DUF1918"/>
    <property type="match status" value="1"/>
</dbReference>
<reference evidence="3" key="1">
    <citation type="journal article" date="2014" name="Int. J. Syst. Evol. Microbiol.">
        <title>Complete genome sequence of Corynebacterium casei LMG S-19264T (=DSM 44701T), isolated from a smear-ripened cheese.</title>
        <authorList>
            <consortium name="US DOE Joint Genome Institute (JGI-PGF)"/>
            <person name="Walter F."/>
            <person name="Albersmeier A."/>
            <person name="Kalinowski J."/>
            <person name="Ruckert C."/>
        </authorList>
    </citation>
    <scope>NUCLEOTIDE SEQUENCE</scope>
    <source>
        <strain evidence="3">JCM 4346</strain>
    </source>
</reference>
<evidence type="ECO:0000313" key="4">
    <source>
        <dbReference type="Proteomes" id="UP000658320"/>
    </source>
</evidence>
<name>A0A918CA14_9ACTN</name>
<dbReference type="InterPro" id="IPR015035">
    <property type="entry name" value="DUF1918"/>
</dbReference>
<feature type="compositionally biased region" description="Basic and acidic residues" evidence="1">
    <location>
        <begin position="55"/>
        <end position="64"/>
    </location>
</feature>
<dbReference type="AlphaFoldDB" id="A0A918CA14"/>